<dbReference type="EMBL" id="JAJFAZ020000003">
    <property type="protein sequence ID" value="KAI5336250.1"/>
    <property type="molecule type" value="Genomic_DNA"/>
</dbReference>
<dbReference type="PANTHER" id="PTHR47723:SF19">
    <property type="entry name" value="POLYNUCLEOTIDYL TRANSFERASE, RIBONUCLEASE H-LIKE SUPERFAMILY PROTEIN"/>
    <property type="match status" value="1"/>
</dbReference>
<dbReference type="InterPro" id="IPR012337">
    <property type="entry name" value="RNaseH-like_sf"/>
</dbReference>
<accession>A0AAD4Z7Y1</accession>
<comment type="caution">
    <text evidence="2">The sequence shown here is derived from an EMBL/GenBank/DDBJ whole genome shotgun (WGS) entry which is preliminary data.</text>
</comment>
<dbReference type="InterPro" id="IPR002156">
    <property type="entry name" value="RNaseH_domain"/>
</dbReference>
<dbReference type="InterPro" id="IPR044730">
    <property type="entry name" value="RNase_H-like_dom_plant"/>
</dbReference>
<gene>
    <name evidence="2" type="ORF">L3X38_015517</name>
</gene>
<reference evidence="2 3" key="1">
    <citation type="journal article" date="2022" name="G3 (Bethesda)">
        <title>Whole-genome sequence and methylome profiling of the almond [Prunus dulcis (Mill.) D.A. Webb] cultivar 'Nonpareil'.</title>
        <authorList>
            <person name="D'Amico-Willman K.M."/>
            <person name="Ouma W.Z."/>
            <person name="Meulia T."/>
            <person name="Sideli G.M."/>
            <person name="Gradziel T.M."/>
            <person name="Fresnedo-Ramirez J."/>
        </authorList>
    </citation>
    <scope>NUCLEOTIDE SEQUENCE [LARGE SCALE GENOMIC DNA]</scope>
    <source>
        <strain evidence="2">Clone GOH B32 T37-40</strain>
    </source>
</reference>
<name>A0AAD4Z7Y1_PRUDU</name>
<dbReference type="Pfam" id="PF13456">
    <property type="entry name" value="RVT_3"/>
    <property type="match status" value="1"/>
</dbReference>
<dbReference type="InterPro" id="IPR053151">
    <property type="entry name" value="RNase_H-like"/>
</dbReference>
<proteinExistence type="predicted"/>
<dbReference type="Proteomes" id="UP001054821">
    <property type="component" value="Chromosome 3"/>
</dbReference>
<dbReference type="CDD" id="cd06222">
    <property type="entry name" value="RNase_H_like"/>
    <property type="match status" value="1"/>
</dbReference>
<evidence type="ECO:0000313" key="2">
    <source>
        <dbReference type="EMBL" id="KAI5336250.1"/>
    </source>
</evidence>
<feature type="domain" description="RNase H type-1" evidence="1">
    <location>
        <begin position="55"/>
        <end position="175"/>
    </location>
</feature>
<protein>
    <recommendedName>
        <fullName evidence="1">RNase H type-1 domain-containing protein</fullName>
    </recommendedName>
</protein>
<dbReference type="AlphaFoldDB" id="A0AAD4Z7Y1"/>
<sequence>MIFAKQKELPNCPRKIIQFAVNDWLHSINCVKANSTKIQVEFAWVHPRIGAFKLNADCTCKPSSRAIGVRGVIRDSVGDWVGGFSVNLGTSQILEAELWGLFFGLQLAVAHGISNLVIEMDSALVVHLMKNPDTIGGHPLAGMLASCWDFMNLLRDCDLHHVYREWNCLADCLANGSYNLDLGVCWFDSVPLWAEAALVNDRIGVSRPCLVPVV</sequence>
<dbReference type="InterPro" id="IPR036397">
    <property type="entry name" value="RNaseH_sf"/>
</dbReference>
<organism evidence="2 3">
    <name type="scientific">Prunus dulcis</name>
    <name type="common">Almond</name>
    <name type="synonym">Amygdalus dulcis</name>
    <dbReference type="NCBI Taxonomy" id="3755"/>
    <lineage>
        <taxon>Eukaryota</taxon>
        <taxon>Viridiplantae</taxon>
        <taxon>Streptophyta</taxon>
        <taxon>Embryophyta</taxon>
        <taxon>Tracheophyta</taxon>
        <taxon>Spermatophyta</taxon>
        <taxon>Magnoliopsida</taxon>
        <taxon>eudicotyledons</taxon>
        <taxon>Gunneridae</taxon>
        <taxon>Pentapetalae</taxon>
        <taxon>rosids</taxon>
        <taxon>fabids</taxon>
        <taxon>Rosales</taxon>
        <taxon>Rosaceae</taxon>
        <taxon>Amygdaloideae</taxon>
        <taxon>Amygdaleae</taxon>
        <taxon>Prunus</taxon>
    </lineage>
</organism>
<keyword evidence="3" id="KW-1185">Reference proteome</keyword>
<dbReference type="GO" id="GO:0003676">
    <property type="term" value="F:nucleic acid binding"/>
    <property type="evidence" value="ECO:0007669"/>
    <property type="project" value="InterPro"/>
</dbReference>
<evidence type="ECO:0000259" key="1">
    <source>
        <dbReference type="Pfam" id="PF13456"/>
    </source>
</evidence>
<dbReference type="Gene3D" id="3.30.420.10">
    <property type="entry name" value="Ribonuclease H-like superfamily/Ribonuclease H"/>
    <property type="match status" value="1"/>
</dbReference>
<dbReference type="GO" id="GO:0004523">
    <property type="term" value="F:RNA-DNA hybrid ribonuclease activity"/>
    <property type="evidence" value="ECO:0007669"/>
    <property type="project" value="InterPro"/>
</dbReference>
<dbReference type="SUPFAM" id="SSF53098">
    <property type="entry name" value="Ribonuclease H-like"/>
    <property type="match status" value="1"/>
</dbReference>
<evidence type="ECO:0000313" key="3">
    <source>
        <dbReference type="Proteomes" id="UP001054821"/>
    </source>
</evidence>
<dbReference type="PANTHER" id="PTHR47723">
    <property type="entry name" value="OS05G0353850 PROTEIN"/>
    <property type="match status" value="1"/>
</dbReference>